<gene>
    <name evidence="2" type="ORF">GCM10010094_79760</name>
</gene>
<dbReference type="Pfam" id="PF19560">
    <property type="entry name" value="DUF6082"/>
    <property type="match status" value="1"/>
</dbReference>
<reference evidence="2" key="1">
    <citation type="journal article" date="2014" name="Int. J. Syst. Evol. Microbiol.">
        <title>Complete genome sequence of Corynebacterium casei LMG S-19264T (=DSM 44701T), isolated from a smear-ripened cheese.</title>
        <authorList>
            <consortium name="US DOE Joint Genome Institute (JGI-PGF)"/>
            <person name="Walter F."/>
            <person name="Albersmeier A."/>
            <person name="Kalinowski J."/>
            <person name="Ruckert C."/>
        </authorList>
    </citation>
    <scope>NUCLEOTIDE SEQUENCE</scope>
    <source>
        <strain evidence="2">JCM 3035</strain>
    </source>
</reference>
<evidence type="ECO:0000256" key="1">
    <source>
        <dbReference type="SAM" id="Phobius"/>
    </source>
</evidence>
<keyword evidence="1" id="KW-1133">Transmembrane helix</keyword>
<keyword evidence="1" id="KW-0812">Transmembrane</keyword>
<accession>A0A917RGD5</accession>
<dbReference type="EMBL" id="BMPQ01000034">
    <property type="protein sequence ID" value="GGL06983.1"/>
    <property type="molecule type" value="Genomic_DNA"/>
</dbReference>
<evidence type="ECO:0000313" key="2">
    <source>
        <dbReference type="EMBL" id="GGL06983.1"/>
    </source>
</evidence>
<keyword evidence="1" id="KW-0472">Membrane</keyword>
<dbReference type="AlphaFoldDB" id="A0A917RGD5"/>
<feature type="transmembrane region" description="Helical" evidence="1">
    <location>
        <begin position="67"/>
        <end position="90"/>
    </location>
</feature>
<feature type="transmembrane region" description="Helical" evidence="1">
    <location>
        <begin position="23"/>
        <end position="47"/>
    </location>
</feature>
<proteinExistence type="predicted"/>
<comment type="caution">
    <text evidence="2">The sequence shown here is derived from an EMBL/GenBank/DDBJ whole genome shotgun (WGS) entry which is preliminary data.</text>
</comment>
<dbReference type="Proteomes" id="UP000637788">
    <property type="component" value="Unassembled WGS sequence"/>
</dbReference>
<keyword evidence="3" id="KW-1185">Reference proteome</keyword>
<name>A0A917RGD5_9ACTN</name>
<protein>
    <submittedName>
        <fullName evidence="2">Uncharacterized protein</fullName>
    </submittedName>
</protein>
<reference evidence="2" key="2">
    <citation type="submission" date="2020-09" db="EMBL/GenBank/DDBJ databases">
        <authorList>
            <person name="Sun Q."/>
            <person name="Ohkuma M."/>
        </authorList>
    </citation>
    <scope>NUCLEOTIDE SEQUENCE</scope>
    <source>
        <strain evidence="2">JCM 3035</strain>
    </source>
</reference>
<dbReference type="RefSeq" id="WP_189326627.1">
    <property type="nucleotide sequence ID" value="NZ_BMPQ01000034.1"/>
</dbReference>
<dbReference type="InterPro" id="IPR045728">
    <property type="entry name" value="DUF6082"/>
</dbReference>
<organism evidence="2 3">
    <name type="scientific">Streptomyces flaveus</name>
    <dbReference type="NCBI Taxonomy" id="66370"/>
    <lineage>
        <taxon>Bacteria</taxon>
        <taxon>Bacillati</taxon>
        <taxon>Actinomycetota</taxon>
        <taxon>Actinomycetes</taxon>
        <taxon>Kitasatosporales</taxon>
        <taxon>Streptomycetaceae</taxon>
        <taxon>Streptomyces</taxon>
        <taxon>Streptomyces aurantiacus group</taxon>
    </lineage>
</organism>
<evidence type="ECO:0000313" key="3">
    <source>
        <dbReference type="Proteomes" id="UP000637788"/>
    </source>
</evidence>
<sequence>MSSDSGAPDRPANGRRRALSTPVVRIALSVLAIAASATLVLLSPFALRAYGPDGSDSDWQRVGNVAQAYGAVSALIAGLALAGVGASLVFQARESKANREQGMRTAHTELMRMAMTDPSLMACWGRLDGNASEEARRQHLYLNLVVSHWEMMFELGALSEGHLRQGADSIFSTVPARRFWTASRMARRDAASTRRARRFHQLVDERYVAATTPLPDTRDE</sequence>